<dbReference type="SUPFAM" id="SSF46689">
    <property type="entry name" value="Homeodomain-like"/>
    <property type="match status" value="1"/>
</dbReference>
<evidence type="ECO:0000313" key="6">
    <source>
        <dbReference type="EMBL" id="KAK3884274.1"/>
    </source>
</evidence>
<dbReference type="Pfam" id="PF13359">
    <property type="entry name" value="DDE_Tnp_4"/>
    <property type="match status" value="1"/>
</dbReference>
<dbReference type="EMBL" id="JAWQEG010000902">
    <property type="protein sequence ID" value="KAK3884274.1"/>
    <property type="molecule type" value="Genomic_DNA"/>
</dbReference>
<evidence type="ECO:0000313" key="7">
    <source>
        <dbReference type="Proteomes" id="UP001286313"/>
    </source>
</evidence>
<feature type="domain" description="Insertion element IS150 protein InsJ-like helix-turn-helix" evidence="5">
    <location>
        <begin position="86"/>
        <end position="122"/>
    </location>
</feature>
<organism evidence="6 7">
    <name type="scientific">Petrolisthes cinctipes</name>
    <name type="common">Flat porcelain crab</name>
    <dbReference type="NCBI Taxonomy" id="88211"/>
    <lineage>
        <taxon>Eukaryota</taxon>
        <taxon>Metazoa</taxon>
        <taxon>Ecdysozoa</taxon>
        <taxon>Arthropoda</taxon>
        <taxon>Crustacea</taxon>
        <taxon>Multicrustacea</taxon>
        <taxon>Malacostraca</taxon>
        <taxon>Eumalacostraca</taxon>
        <taxon>Eucarida</taxon>
        <taxon>Decapoda</taxon>
        <taxon>Pleocyemata</taxon>
        <taxon>Anomura</taxon>
        <taxon>Galatheoidea</taxon>
        <taxon>Porcellanidae</taxon>
        <taxon>Petrolisthes</taxon>
    </lineage>
</organism>
<accession>A0AAE1KTF8</accession>
<evidence type="ECO:0000259" key="5">
    <source>
        <dbReference type="Pfam" id="PF13518"/>
    </source>
</evidence>
<sequence length="248" mass="27166">METPLISLNIRAIGTGRLPSWRCGWSYSTCQKHPSSGVVLPPSREIYFPECTACPLLSTPTAASSNPTSVMNMGSDKDLSQVTIVQIIALKKSDHTTKELAEQVGVSERNVRRWVAKFYREGGLVTPTQKTRPGKKLKTVIRAQTIVKPEVESNPRASARKIKESNRELFGEVLVPTVCQVLMAPLMGLLSPLKVLGVCDASLKFTNIAVNWPGSAHDSSIFNESRLCEALEEGRYRGFLLGDSGYAC</sequence>
<dbReference type="InterPro" id="IPR055247">
    <property type="entry name" value="InsJ-like_HTH"/>
</dbReference>
<comment type="cofactor">
    <cofactor evidence="1">
        <name>a divalent metal cation</name>
        <dbReference type="ChEBI" id="CHEBI:60240"/>
    </cofactor>
</comment>
<dbReference type="Pfam" id="PF13518">
    <property type="entry name" value="HTH_28"/>
    <property type="match status" value="1"/>
</dbReference>
<dbReference type="GO" id="GO:0046872">
    <property type="term" value="F:metal ion binding"/>
    <property type="evidence" value="ECO:0007669"/>
    <property type="project" value="UniProtKB-KW"/>
</dbReference>
<dbReference type="AlphaFoldDB" id="A0AAE1KTF8"/>
<dbReference type="Proteomes" id="UP001286313">
    <property type="component" value="Unassembled WGS sequence"/>
</dbReference>
<feature type="domain" description="DDE Tnp4" evidence="4">
    <location>
        <begin position="193"/>
        <end position="248"/>
    </location>
</feature>
<dbReference type="InterPro" id="IPR009057">
    <property type="entry name" value="Homeodomain-like_sf"/>
</dbReference>
<comment type="subcellular location">
    <subcellularLocation>
        <location evidence="2">Nucleus</location>
    </subcellularLocation>
</comment>
<evidence type="ECO:0000256" key="1">
    <source>
        <dbReference type="ARBA" id="ARBA00001968"/>
    </source>
</evidence>
<protein>
    <recommendedName>
        <fullName evidence="8">Transposase</fullName>
    </recommendedName>
</protein>
<keyword evidence="3" id="KW-0479">Metal-binding</keyword>
<evidence type="ECO:0000256" key="3">
    <source>
        <dbReference type="ARBA" id="ARBA00022723"/>
    </source>
</evidence>
<proteinExistence type="predicted"/>
<comment type="caution">
    <text evidence="6">The sequence shown here is derived from an EMBL/GenBank/DDBJ whole genome shotgun (WGS) entry which is preliminary data.</text>
</comment>
<evidence type="ECO:0000256" key="2">
    <source>
        <dbReference type="ARBA" id="ARBA00004123"/>
    </source>
</evidence>
<keyword evidence="7" id="KW-1185">Reference proteome</keyword>
<gene>
    <name evidence="6" type="ORF">Pcinc_011439</name>
</gene>
<evidence type="ECO:0000259" key="4">
    <source>
        <dbReference type="Pfam" id="PF13359"/>
    </source>
</evidence>
<reference evidence="6" key="1">
    <citation type="submission" date="2023-10" db="EMBL/GenBank/DDBJ databases">
        <title>Genome assemblies of two species of porcelain crab, Petrolisthes cinctipes and Petrolisthes manimaculis (Anomura: Porcellanidae).</title>
        <authorList>
            <person name="Angst P."/>
        </authorList>
    </citation>
    <scope>NUCLEOTIDE SEQUENCE</scope>
    <source>
        <strain evidence="6">PB745_01</strain>
        <tissue evidence="6">Gill</tissue>
    </source>
</reference>
<evidence type="ECO:0008006" key="8">
    <source>
        <dbReference type="Google" id="ProtNLM"/>
    </source>
</evidence>
<dbReference type="GO" id="GO:0005634">
    <property type="term" value="C:nucleus"/>
    <property type="evidence" value="ECO:0007669"/>
    <property type="project" value="UniProtKB-SubCell"/>
</dbReference>
<dbReference type="InterPro" id="IPR027806">
    <property type="entry name" value="HARBI1_dom"/>
</dbReference>
<name>A0AAE1KTF8_PETCI</name>